<evidence type="ECO:0000256" key="4">
    <source>
        <dbReference type="ARBA" id="ARBA00023136"/>
    </source>
</evidence>
<feature type="transmembrane region" description="Helical" evidence="6">
    <location>
        <begin position="235"/>
        <end position="259"/>
    </location>
</feature>
<dbReference type="AlphaFoldDB" id="A0A2A2JUF0"/>
<accession>A0A2A2JUF0</accession>
<dbReference type="Gene3D" id="1.20.140.150">
    <property type="match status" value="1"/>
</dbReference>
<sequence length="285" mass="32085">MSSRNNSQKKRAGNRKAQGLGKPSSKADGGGRYAEEADGEMQLIEKAVDLRGSQILNIDSYQAIKWHRRLMAVTAVLAWIGFIIYVIAVFIPKWATISFRNTEGFDVSVDLGVWGEWRSISRRNTKPTAEWFPHFPSPPDNVLRLNMPELNHYYRAQAVMCIIAMVIFLGTNLLAVYTFFHHRFIYKRLTAGLYVIIGFTIFVSIEVLTNSVNAWNKEAAEKSLTDDFDYENHQSIGISTRLAQGSMATAFIAAIIFLLGSHKQKGDKAATTDLEIEDRPIHVGR</sequence>
<comment type="subcellular location">
    <subcellularLocation>
        <location evidence="1">Membrane</location>
        <topology evidence="1">Multi-pass membrane protein</topology>
    </subcellularLocation>
</comment>
<keyword evidence="2 6" id="KW-0812">Transmembrane</keyword>
<dbReference type="EMBL" id="LIAE01010213">
    <property type="protein sequence ID" value="PAV65335.1"/>
    <property type="molecule type" value="Genomic_DNA"/>
</dbReference>
<dbReference type="GO" id="GO:0016020">
    <property type="term" value="C:membrane"/>
    <property type="evidence" value="ECO:0007669"/>
    <property type="project" value="UniProtKB-SubCell"/>
</dbReference>
<keyword evidence="8" id="KW-1185">Reference proteome</keyword>
<gene>
    <name evidence="7" type="ORF">WR25_13051</name>
</gene>
<feature type="region of interest" description="Disordered" evidence="5">
    <location>
        <begin position="1"/>
        <end position="33"/>
    </location>
</feature>
<organism evidence="7 8">
    <name type="scientific">Diploscapter pachys</name>
    <dbReference type="NCBI Taxonomy" id="2018661"/>
    <lineage>
        <taxon>Eukaryota</taxon>
        <taxon>Metazoa</taxon>
        <taxon>Ecdysozoa</taxon>
        <taxon>Nematoda</taxon>
        <taxon>Chromadorea</taxon>
        <taxon>Rhabditida</taxon>
        <taxon>Rhabditina</taxon>
        <taxon>Rhabditomorpha</taxon>
        <taxon>Rhabditoidea</taxon>
        <taxon>Rhabditidae</taxon>
        <taxon>Diploscapter</taxon>
    </lineage>
</organism>
<dbReference type="OrthoDB" id="5917530at2759"/>
<evidence type="ECO:0000256" key="5">
    <source>
        <dbReference type="SAM" id="MobiDB-lite"/>
    </source>
</evidence>
<name>A0A2A2JUF0_9BILA</name>
<keyword evidence="4 6" id="KW-0472">Membrane</keyword>
<dbReference type="Proteomes" id="UP000218231">
    <property type="component" value="Unassembled WGS sequence"/>
</dbReference>
<feature type="transmembrane region" description="Helical" evidence="6">
    <location>
        <begin position="192"/>
        <end position="215"/>
    </location>
</feature>
<evidence type="ECO:0000313" key="8">
    <source>
        <dbReference type="Proteomes" id="UP000218231"/>
    </source>
</evidence>
<keyword evidence="3 6" id="KW-1133">Transmembrane helix</keyword>
<reference evidence="7 8" key="1">
    <citation type="journal article" date="2017" name="Curr. Biol.">
        <title>Genome architecture and evolution of a unichromosomal asexual nematode.</title>
        <authorList>
            <person name="Fradin H."/>
            <person name="Zegar C."/>
            <person name="Gutwein M."/>
            <person name="Lucas J."/>
            <person name="Kovtun M."/>
            <person name="Corcoran D."/>
            <person name="Baugh L.R."/>
            <person name="Kiontke K."/>
            <person name="Gunsalus K."/>
            <person name="Fitch D.H."/>
            <person name="Piano F."/>
        </authorList>
    </citation>
    <scope>NUCLEOTIDE SEQUENCE [LARGE SCALE GENOMIC DNA]</scope>
    <source>
        <strain evidence="7">PF1309</strain>
    </source>
</reference>
<feature type="transmembrane region" description="Helical" evidence="6">
    <location>
        <begin position="156"/>
        <end position="180"/>
    </location>
</feature>
<feature type="transmembrane region" description="Helical" evidence="6">
    <location>
        <begin position="70"/>
        <end position="91"/>
    </location>
</feature>
<protein>
    <submittedName>
        <fullName evidence="7">Uncharacterized protein</fullName>
    </submittedName>
</protein>
<evidence type="ECO:0000256" key="2">
    <source>
        <dbReference type="ARBA" id="ARBA00022692"/>
    </source>
</evidence>
<proteinExistence type="predicted"/>
<evidence type="ECO:0000256" key="3">
    <source>
        <dbReference type="ARBA" id="ARBA00022989"/>
    </source>
</evidence>
<evidence type="ECO:0000313" key="7">
    <source>
        <dbReference type="EMBL" id="PAV65335.1"/>
    </source>
</evidence>
<dbReference type="FunFam" id="1.20.140.150:FF:000054">
    <property type="entry name" value="Protein CBG14510"/>
    <property type="match status" value="1"/>
</dbReference>
<evidence type="ECO:0000256" key="1">
    <source>
        <dbReference type="ARBA" id="ARBA00004141"/>
    </source>
</evidence>
<evidence type="ECO:0000256" key="6">
    <source>
        <dbReference type="SAM" id="Phobius"/>
    </source>
</evidence>
<dbReference type="Pfam" id="PF13903">
    <property type="entry name" value="Claudin_2"/>
    <property type="match status" value="1"/>
</dbReference>
<comment type="caution">
    <text evidence="7">The sequence shown here is derived from an EMBL/GenBank/DDBJ whole genome shotgun (WGS) entry which is preliminary data.</text>
</comment>
<dbReference type="InterPro" id="IPR004031">
    <property type="entry name" value="PMP22/EMP/MP20/Claudin"/>
</dbReference>